<dbReference type="InterPro" id="IPR031428">
    <property type="entry name" value="LAT2"/>
</dbReference>
<evidence type="ECO:0000256" key="1">
    <source>
        <dbReference type="SAM" id="MobiDB-lite"/>
    </source>
</evidence>
<dbReference type="GO" id="GO:0042113">
    <property type="term" value="P:B cell activation"/>
    <property type="evidence" value="ECO:0007669"/>
    <property type="project" value="InterPro"/>
</dbReference>
<dbReference type="Pfam" id="PF15703">
    <property type="entry name" value="LAT2"/>
    <property type="match status" value="1"/>
</dbReference>
<dbReference type="Proteomes" id="UP000233556">
    <property type="component" value="Unassembled WGS sequence"/>
</dbReference>
<evidence type="ECO:0000313" key="3">
    <source>
        <dbReference type="Proteomes" id="UP000233556"/>
    </source>
</evidence>
<dbReference type="AlphaFoldDB" id="A0A2I0TAX9"/>
<organism evidence="2 3">
    <name type="scientific">Limosa lapponica baueri</name>
    <dbReference type="NCBI Taxonomy" id="1758121"/>
    <lineage>
        <taxon>Eukaryota</taxon>
        <taxon>Metazoa</taxon>
        <taxon>Chordata</taxon>
        <taxon>Craniata</taxon>
        <taxon>Vertebrata</taxon>
        <taxon>Euteleostomi</taxon>
        <taxon>Archelosauria</taxon>
        <taxon>Archosauria</taxon>
        <taxon>Dinosauria</taxon>
        <taxon>Saurischia</taxon>
        <taxon>Theropoda</taxon>
        <taxon>Coelurosauria</taxon>
        <taxon>Aves</taxon>
        <taxon>Neognathae</taxon>
        <taxon>Neoaves</taxon>
        <taxon>Charadriiformes</taxon>
        <taxon>Scolopacidae</taxon>
        <taxon>Limosa</taxon>
    </lineage>
</organism>
<accession>A0A2I0TAX9</accession>
<evidence type="ECO:0000313" key="2">
    <source>
        <dbReference type="EMBL" id="PKU30968.1"/>
    </source>
</evidence>
<dbReference type="OrthoDB" id="9447847at2759"/>
<proteinExistence type="predicted"/>
<reference evidence="3" key="2">
    <citation type="submission" date="2017-12" db="EMBL/GenBank/DDBJ databases">
        <title>Genome sequence of the Bar-tailed Godwit (Limosa lapponica baueri).</title>
        <authorList>
            <person name="Lima N.C.B."/>
            <person name="Parody-Merino A.M."/>
            <person name="Battley P.F."/>
            <person name="Fidler A.E."/>
            <person name="Prosdocimi F."/>
        </authorList>
    </citation>
    <scope>NUCLEOTIDE SEQUENCE [LARGE SCALE GENOMIC DNA]</scope>
</reference>
<protein>
    <submittedName>
        <fullName evidence="2">Linker for activation of t-cells family member 2</fullName>
    </submittedName>
</protein>
<name>A0A2I0TAX9_LIMLA</name>
<feature type="region of interest" description="Disordered" evidence="1">
    <location>
        <begin position="1"/>
        <end position="23"/>
    </location>
</feature>
<dbReference type="EMBL" id="KZ513644">
    <property type="protein sequence ID" value="PKU30968.1"/>
    <property type="molecule type" value="Genomic_DNA"/>
</dbReference>
<sequence>MASRGASEECDQQVEGGHPAPLLCPVTDDAVDYENSPAIHTWKLQQAEALQTESTDDEPDYVNAAPAPLSKQRIVIQEHGWGFCLEVDIL</sequence>
<keyword evidence="3" id="KW-1185">Reference proteome</keyword>
<dbReference type="GO" id="GO:0002764">
    <property type="term" value="P:immune response-regulating signaling pathway"/>
    <property type="evidence" value="ECO:0007669"/>
    <property type="project" value="InterPro"/>
</dbReference>
<reference evidence="3" key="1">
    <citation type="submission" date="2017-11" db="EMBL/GenBank/DDBJ databases">
        <authorList>
            <person name="Lima N.C."/>
            <person name="Parody-Merino A.M."/>
            <person name="Battley P.F."/>
            <person name="Fidler A.E."/>
            <person name="Prosdocimi F."/>
        </authorList>
    </citation>
    <scope>NUCLEOTIDE SEQUENCE [LARGE SCALE GENOMIC DNA]</scope>
</reference>
<gene>
    <name evidence="2" type="ORF">llap_18727</name>
</gene>